<evidence type="ECO:0000313" key="2">
    <source>
        <dbReference type="Proteomes" id="UP000827889"/>
    </source>
</evidence>
<dbReference type="InterPro" id="IPR006171">
    <property type="entry name" value="TOPRIM_dom"/>
</dbReference>
<dbReference type="GeneID" id="115756005"/>
<dbReference type="CDD" id="cd01029">
    <property type="entry name" value="TOPRIM_primases"/>
    <property type="match status" value="1"/>
</dbReference>
<sequence>MPFGVAQAHHLNSCPRMFVKMKPDGSSGSCAALRRSVRCSRTESTPPVTEARLQHSEGGVAGMAKLRGLEQKVELLGIDCEDLSRPGFYSNLFCPKCRGGQKVERSLSFHIVQSVEFAMWRCFRMECGWAGQAFADGCKSCDGDYAAIKVSSTVQMTEDSLRLEPLSNKIIGYFAERKILEETLHRNGVKQLSGKQCVISFPYKRKGQLVGCKYRTLDKKFWQEKGTEKALYGLDDISEADEIVIVEGEIDKLSLEEAGFLNCASVPSGAPVKVSNKELPSPDKDTAFQYLWSCKDYLDKASRIILATDGDAPGQALAEELARRLGKQRCWKVNWPKKDDSGSFNDANEVLKHLGPTALREVIEHAEAMSPTYSEPSNA</sequence>
<reference evidence="3" key="1">
    <citation type="submission" date="2025-08" db="UniProtKB">
        <authorList>
            <consortium name="RefSeq"/>
        </authorList>
    </citation>
    <scope>IDENTIFICATION</scope>
    <source>
        <tissue evidence="3">Leaf</tissue>
    </source>
</reference>
<dbReference type="RefSeq" id="XP_030551529.1">
    <property type="nucleotide sequence ID" value="XM_030695669.1"/>
</dbReference>
<name>A0A8B8QWD3_9MYRT</name>
<dbReference type="Gene3D" id="3.40.1360.10">
    <property type="match status" value="1"/>
</dbReference>
<dbReference type="InterPro" id="IPR034154">
    <property type="entry name" value="TOPRIM_DnaG/twinkle"/>
</dbReference>
<dbReference type="GO" id="GO:0043139">
    <property type="term" value="F:5'-3' DNA helicase activity"/>
    <property type="evidence" value="ECO:0007669"/>
    <property type="project" value="InterPro"/>
</dbReference>
<dbReference type="PANTHER" id="PTHR12873">
    <property type="entry name" value="T7-LIKE MITOCHONDRIAL DNA HELICASE"/>
    <property type="match status" value="1"/>
</dbReference>
<protein>
    <submittedName>
        <fullName evidence="3">Primase homolog protein isoform X3</fullName>
    </submittedName>
</protein>
<dbReference type="PANTHER" id="PTHR12873:SF6">
    <property type="entry name" value="TOPRIM DOMAIN-CONTAINING PROTEIN"/>
    <property type="match status" value="1"/>
</dbReference>
<dbReference type="Pfam" id="PF13662">
    <property type="entry name" value="Toprim_4"/>
    <property type="match status" value="1"/>
</dbReference>
<dbReference type="SMART" id="SM00493">
    <property type="entry name" value="TOPRIM"/>
    <property type="match status" value="1"/>
</dbReference>
<keyword evidence="2" id="KW-1185">Reference proteome</keyword>
<accession>A0A8B8QWD3</accession>
<evidence type="ECO:0000313" key="3">
    <source>
        <dbReference type="RefSeq" id="XP_030551529.1"/>
    </source>
</evidence>
<feature type="domain" description="Toprim" evidence="1">
    <location>
        <begin position="241"/>
        <end position="330"/>
    </location>
</feature>
<dbReference type="AlphaFoldDB" id="A0A8B8QWD3"/>
<gene>
    <name evidence="3" type="primary">LOC115756005</name>
</gene>
<evidence type="ECO:0000259" key="1">
    <source>
        <dbReference type="SMART" id="SM00493"/>
    </source>
</evidence>
<proteinExistence type="predicted"/>
<dbReference type="GO" id="GO:0003697">
    <property type="term" value="F:single-stranded DNA binding"/>
    <property type="evidence" value="ECO:0007669"/>
    <property type="project" value="InterPro"/>
</dbReference>
<dbReference type="SUPFAM" id="SSF56731">
    <property type="entry name" value="DNA primase core"/>
    <property type="match status" value="1"/>
</dbReference>
<dbReference type="Proteomes" id="UP000827889">
    <property type="component" value="Chromosome 9"/>
</dbReference>
<dbReference type="InterPro" id="IPR027032">
    <property type="entry name" value="Twinkle-like"/>
</dbReference>
<organism evidence="2 3">
    <name type="scientific">Rhodamnia argentea</name>
    <dbReference type="NCBI Taxonomy" id="178133"/>
    <lineage>
        <taxon>Eukaryota</taxon>
        <taxon>Viridiplantae</taxon>
        <taxon>Streptophyta</taxon>
        <taxon>Embryophyta</taxon>
        <taxon>Tracheophyta</taxon>
        <taxon>Spermatophyta</taxon>
        <taxon>Magnoliopsida</taxon>
        <taxon>eudicotyledons</taxon>
        <taxon>Gunneridae</taxon>
        <taxon>Pentapetalae</taxon>
        <taxon>rosids</taxon>
        <taxon>malvids</taxon>
        <taxon>Myrtales</taxon>
        <taxon>Myrtaceae</taxon>
        <taxon>Myrtoideae</taxon>
        <taxon>Myrteae</taxon>
        <taxon>Australasian group</taxon>
        <taxon>Rhodamnia</taxon>
    </lineage>
</organism>